<dbReference type="InterPro" id="IPR003660">
    <property type="entry name" value="HAMP_dom"/>
</dbReference>
<dbReference type="InterPro" id="IPR004089">
    <property type="entry name" value="MCPsignal_dom"/>
</dbReference>
<sequence>MIKLKDIKMKSKLITAFLLVGLIPLAIAGWWNGRLAANALMTKSYAQLEAVRGIKTAQIERYFNERRGDMGVLAETVAALRKDAFDKLQAVQKIKKSQLTDYFDSMKFQLHTLKGDPYIMNALTDFYQAFEAAGDSANTPEWNALAKTYDPRIRSIMKDTGWDDIFLIHTNGAIVYTVSKKSDLGMIIPESELREQGIGKAFHEARNMSSNEIAFADTIPYSPSGGSPVSFMMAQIRDKDRDLKGYIAFQVPLSKINQILLQREGMGKTGESYLVGQDFLMRSDSYLDKEGHSVAGSFKNNVKIETEAVNQALSGKEGQKVIIDYNGNPVLSSWDFINLGNNVRWAMISEIDVAEAYCPVDDSGNEFFARYQELYGYYDLFLINPDGYIFYSVKKEPDYKTNIIHGKYSNSNMSKLIRQVLNTKQFAIADFEPYAPSNNEPAAFIAQPLVNRGNIEVVVALQISIDSINTIMQERTGMGKSGETYLVGPDKLMRSDSFLDHLNHSVKASFANPSRGSVDTDAVNEALAGKTGSRIINDYNGSPVLSSFSPLNIEGITWVLIAEIDENEVKEPVRELVLSVLKIGFLAAALIIIFAFFIAKGIASPLVKGVEFAKLVAKGDLTAEIDVDQKDEVGMLSDALKEMIARIREIVQGVETGARNVTASAEQLSSVSQQMSAGSEEMSQGTSEQSSSTEQVSASMEQMAANIRQNADNALQTEKLAMQSAEDAQKGGIAVGETVAAMKQIAEKISIIEEIARQTDLLALNAAVEAARAGQHGKGFAVVASEVRKLAERSQLAAVEINKLSSISVSVAENAGEMLKKIVPDIKKTAELVREISAACNEQDTGAAQINEAILQLDSVAQQNASISGETAASAEEMSATAEEMTAQAEELQRAISFFKIERESGYSGFYSPRHDQDTRDQGFKRIKKDRVPEKQENPEKTSMSKEKNEQKPFKENKGYSIELSKKQAVKDKLDSEFEVY</sequence>
<dbReference type="PROSITE" id="PS50111">
    <property type="entry name" value="CHEMOTAXIS_TRANSDUC_2"/>
    <property type="match status" value="1"/>
</dbReference>
<proteinExistence type="inferred from homology"/>
<comment type="similarity">
    <text evidence="7">Belongs to the methyl-accepting chemotaxis (MCP) protein family.</text>
</comment>
<dbReference type="Gene3D" id="3.30.450.20">
    <property type="entry name" value="PAS domain"/>
    <property type="match status" value="2"/>
</dbReference>
<name>A0A975B7A4_9BACT</name>
<evidence type="ECO:0000256" key="2">
    <source>
        <dbReference type="ARBA" id="ARBA00022475"/>
    </source>
</evidence>
<keyword evidence="14" id="KW-1185">Reference proteome</keyword>
<feature type="region of interest" description="Disordered" evidence="10">
    <location>
        <begin position="669"/>
        <end position="700"/>
    </location>
</feature>
<feature type="domain" description="Methyl-accepting transducer" evidence="11">
    <location>
        <begin position="664"/>
        <end position="879"/>
    </location>
</feature>
<dbReference type="KEGG" id="dli:dnl_21470"/>
<dbReference type="GO" id="GO:0007165">
    <property type="term" value="P:signal transduction"/>
    <property type="evidence" value="ECO:0007669"/>
    <property type="project" value="UniProtKB-KW"/>
</dbReference>
<dbReference type="GO" id="GO:0005886">
    <property type="term" value="C:plasma membrane"/>
    <property type="evidence" value="ECO:0007669"/>
    <property type="project" value="UniProtKB-SubCell"/>
</dbReference>
<evidence type="ECO:0000256" key="6">
    <source>
        <dbReference type="ARBA" id="ARBA00023136"/>
    </source>
</evidence>
<evidence type="ECO:0000313" key="14">
    <source>
        <dbReference type="Proteomes" id="UP000663720"/>
    </source>
</evidence>
<keyword evidence="2" id="KW-1003">Cell membrane</keyword>
<dbReference type="Pfam" id="PF00672">
    <property type="entry name" value="HAMP"/>
    <property type="match status" value="1"/>
</dbReference>
<dbReference type="PROSITE" id="PS50885">
    <property type="entry name" value="HAMP"/>
    <property type="match status" value="1"/>
</dbReference>
<feature type="domain" description="HAMP" evidence="12">
    <location>
        <begin position="600"/>
        <end position="652"/>
    </location>
</feature>
<dbReference type="EMBL" id="CP061799">
    <property type="protein sequence ID" value="QTA79865.1"/>
    <property type="molecule type" value="Genomic_DNA"/>
</dbReference>
<evidence type="ECO:0000256" key="3">
    <source>
        <dbReference type="ARBA" id="ARBA00022500"/>
    </source>
</evidence>
<dbReference type="PANTHER" id="PTHR43531:SF11">
    <property type="entry name" value="METHYL-ACCEPTING CHEMOTAXIS PROTEIN 3"/>
    <property type="match status" value="1"/>
</dbReference>
<dbReference type="Gene3D" id="1.10.287.950">
    <property type="entry name" value="Methyl-accepting chemotaxis protein"/>
    <property type="match status" value="1"/>
</dbReference>
<reference evidence="13" key="1">
    <citation type="journal article" date="2021" name="Microb. Physiol.">
        <title>Proteogenomic Insights into the Physiology of Marine, Sulfate-Reducing, Filamentous Desulfonema limicola and Desulfonema magnum.</title>
        <authorList>
            <person name="Schnaars V."/>
            <person name="Wohlbrand L."/>
            <person name="Scheve S."/>
            <person name="Hinrichs C."/>
            <person name="Reinhardt R."/>
            <person name="Rabus R."/>
        </authorList>
    </citation>
    <scope>NUCLEOTIDE SEQUENCE</scope>
    <source>
        <strain evidence="13">5ac10</strain>
    </source>
</reference>
<dbReference type="SUPFAM" id="SSF58104">
    <property type="entry name" value="Methyl-accepting chemotaxis protein (MCP) signaling domain"/>
    <property type="match status" value="1"/>
</dbReference>
<feature type="compositionally biased region" description="Low complexity" evidence="10">
    <location>
        <begin position="678"/>
        <end position="700"/>
    </location>
</feature>
<dbReference type="InterPro" id="IPR051310">
    <property type="entry name" value="MCP_chemotaxis"/>
</dbReference>
<evidence type="ECO:0000256" key="10">
    <source>
        <dbReference type="SAM" id="MobiDB-lite"/>
    </source>
</evidence>
<dbReference type="GO" id="GO:0004888">
    <property type="term" value="F:transmembrane signaling receptor activity"/>
    <property type="evidence" value="ECO:0007669"/>
    <property type="project" value="TreeGrafter"/>
</dbReference>
<keyword evidence="3" id="KW-0145">Chemotaxis</keyword>
<evidence type="ECO:0000256" key="1">
    <source>
        <dbReference type="ARBA" id="ARBA00004651"/>
    </source>
</evidence>
<dbReference type="InterPro" id="IPR033479">
    <property type="entry name" value="dCache_1"/>
</dbReference>
<keyword evidence="9" id="KW-0175">Coiled coil</keyword>
<dbReference type="Proteomes" id="UP000663720">
    <property type="component" value="Chromosome"/>
</dbReference>
<dbReference type="CDD" id="cd11386">
    <property type="entry name" value="MCP_signal"/>
    <property type="match status" value="1"/>
</dbReference>
<evidence type="ECO:0000256" key="4">
    <source>
        <dbReference type="ARBA" id="ARBA00022692"/>
    </source>
</evidence>
<feature type="compositionally biased region" description="Basic and acidic residues" evidence="10">
    <location>
        <begin position="913"/>
        <end position="981"/>
    </location>
</feature>
<dbReference type="Pfam" id="PF02743">
    <property type="entry name" value="dCache_1"/>
    <property type="match status" value="2"/>
</dbReference>
<evidence type="ECO:0000256" key="7">
    <source>
        <dbReference type="ARBA" id="ARBA00029447"/>
    </source>
</evidence>
<protein>
    <submittedName>
        <fullName evidence="13">Methyl-accepting chemotaxis protein, double Cache and HAMP domains-containing</fullName>
    </submittedName>
</protein>
<dbReference type="RefSeq" id="WP_207691570.1">
    <property type="nucleotide sequence ID" value="NZ_CP061799.1"/>
</dbReference>
<feature type="region of interest" description="Disordered" evidence="10">
    <location>
        <begin position="909"/>
        <end position="981"/>
    </location>
</feature>
<gene>
    <name evidence="13" type="ORF">dnl_21470</name>
</gene>
<dbReference type="FunFam" id="1.10.287.950:FF:000001">
    <property type="entry name" value="Methyl-accepting chemotaxis sensory transducer"/>
    <property type="match status" value="1"/>
</dbReference>
<dbReference type="SMART" id="SM00283">
    <property type="entry name" value="MA"/>
    <property type="match status" value="1"/>
</dbReference>
<comment type="subcellular location">
    <subcellularLocation>
        <location evidence="1">Cell membrane</location>
        <topology evidence="1">Multi-pass membrane protein</topology>
    </subcellularLocation>
</comment>
<keyword evidence="5" id="KW-1133">Transmembrane helix</keyword>
<evidence type="ECO:0000259" key="11">
    <source>
        <dbReference type="PROSITE" id="PS50111"/>
    </source>
</evidence>
<dbReference type="CDD" id="cd06225">
    <property type="entry name" value="HAMP"/>
    <property type="match status" value="1"/>
</dbReference>
<dbReference type="SMART" id="SM00304">
    <property type="entry name" value="HAMP"/>
    <property type="match status" value="2"/>
</dbReference>
<keyword evidence="4" id="KW-0812">Transmembrane</keyword>
<dbReference type="Pfam" id="PF00015">
    <property type="entry name" value="MCPsignal"/>
    <property type="match status" value="1"/>
</dbReference>
<accession>A0A975B7A4</accession>
<keyword evidence="8" id="KW-0807">Transducer</keyword>
<organism evidence="13 14">
    <name type="scientific">Desulfonema limicola</name>
    <dbReference type="NCBI Taxonomy" id="45656"/>
    <lineage>
        <taxon>Bacteria</taxon>
        <taxon>Pseudomonadati</taxon>
        <taxon>Thermodesulfobacteriota</taxon>
        <taxon>Desulfobacteria</taxon>
        <taxon>Desulfobacterales</taxon>
        <taxon>Desulfococcaceae</taxon>
        <taxon>Desulfonema</taxon>
    </lineage>
</organism>
<evidence type="ECO:0000256" key="9">
    <source>
        <dbReference type="SAM" id="Coils"/>
    </source>
</evidence>
<keyword evidence="6" id="KW-0472">Membrane</keyword>
<dbReference type="PANTHER" id="PTHR43531">
    <property type="entry name" value="PROTEIN ICFG"/>
    <property type="match status" value="1"/>
</dbReference>
<dbReference type="GO" id="GO:0006935">
    <property type="term" value="P:chemotaxis"/>
    <property type="evidence" value="ECO:0007669"/>
    <property type="project" value="UniProtKB-KW"/>
</dbReference>
<evidence type="ECO:0000256" key="5">
    <source>
        <dbReference type="ARBA" id="ARBA00022989"/>
    </source>
</evidence>
<feature type="coiled-coil region" evidence="9">
    <location>
        <begin position="875"/>
        <end position="902"/>
    </location>
</feature>
<evidence type="ECO:0000259" key="12">
    <source>
        <dbReference type="PROSITE" id="PS50885"/>
    </source>
</evidence>
<dbReference type="AlphaFoldDB" id="A0A975B7A4"/>
<evidence type="ECO:0000313" key="13">
    <source>
        <dbReference type="EMBL" id="QTA79865.1"/>
    </source>
</evidence>
<evidence type="ECO:0000256" key="8">
    <source>
        <dbReference type="PROSITE-ProRule" id="PRU00284"/>
    </source>
</evidence>